<evidence type="ECO:0000256" key="1">
    <source>
        <dbReference type="SAM" id="SignalP"/>
    </source>
</evidence>
<feature type="chain" id="PRO_5043141292" evidence="1">
    <location>
        <begin position="26"/>
        <end position="149"/>
    </location>
</feature>
<dbReference type="Proteomes" id="UP000275846">
    <property type="component" value="Unassembled WGS sequence"/>
</dbReference>
<proteinExistence type="predicted"/>
<evidence type="ECO:0000313" key="2">
    <source>
        <dbReference type="EMBL" id="VDL93672.1"/>
    </source>
</evidence>
<dbReference type="OrthoDB" id="6298785at2759"/>
<feature type="signal peptide" evidence="1">
    <location>
        <begin position="1"/>
        <end position="25"/>
    </location>
</feature>
<dbReference type="WBParaSite" id="SSLN_0000754301-mRNA-1">
    <property type="protein sequence ID" value="SSLN_0000754301-mRNA-1"/>
    <property type="gene ID" value="SSLN_0000754301"/>
</dbReference>
<evidence type="ECO:0000313" key="3">
    <source>
        <dbReference type="Proteomes" id="UP000275846"/>
    </source>
</evidence>
<sequence>MVIAELAFPLLLLLLLLLLLEMDNGVVLESLRDLSLAPHSLEERCELVYQLGGAMLVNLSRDRVRSRCFPAGELLQGPDGFWERGQEIEFGVGFHFRQSVDGGVGDGGGLVKNALEVLRLALQDLRLLRHQGSSVSTEKGGMVPLGGGS</sequence>
<reference evidence="2 3" key="2">
    <citation type="submission" date="2018-11" db="EMBL/GenBank/DDBJ databases">
        <authorList>
            <consortium name="Pathogen Informatics"/>
        </authorList>
    </citation>
    <scope>NUCLEOTIDE SEQUENCE [LARGE SCALE GENOMIC DNA]</scope>
    <source>
        <strain evidence="2 3">NST_G2</strain>
    </source>
</reference>
<accession>A0A183SST9</accession>
<gene>
    <name evidence="2" type="ORF">SSLN_LOCUS7287</name>
</gene>
<organism evidence="4">
    <name type="scientific">Schistocephalus solidus</name>
    <name type="common">Tapeworm</name>
    <dbReference type="NCBI Taxonomy" id="70667"/>
    <lineage>
        <taxon>Eukaryota</taxon>
        <taxon>Metazoa</taxon>
        <taxon>Spiralia</taxon>
        <taxon>Lophotrochozoa</taxon>
        <taxon>Platyhelminthes</taxon>
        <taxon>Cestoda</taxon>
        <taxon>Eucestoda</taxon>
        <taxon>Diphyllobothriidea</taxon>
        <taxon>Diphyllobothriidae</taxon>
        <taxon>Schistocephalus</taxon>
    </lineage>
</organism>
<name>A0A183SST9_SCHSO</name>
<dbReference type="EMBL" id="UYSU01034075">
    <property type="protein sequence ID" value="VDL93672.1"/>
    <property type="molecule type" value="Genomic_DNA"/>
</dbReference>
<evidence type="ECO:0000313" key="4">
    <source>
        <dbReference type="WBParaSite" id="SSLN_0000754301-mRNA-1"/>
    </source>
</evidence>
<protein>
    <submittedName>
        <fullName evidence="4">Secreted protein</fullName>
    </submittedName>
</protein>
<keyword evidence="3" id="KW-1185">Reference proteome</keyword>
<keyword evidence="1" id="KW-0732">Signal</keyword>
<reference evidence="4" key="1">
    <citation type="submission" date="2016-06" db="UniProtKB">
        <authorList>
            <consortium name="WormBaseParasite"/>
        </authorList>
    </citation>
    <scope>IDENTIFICATION</scope>
</reference>
<dbReference type="AlphaFoldDB" id="A0A183SST9"/>